<gene>
    <name evidence="8" type="ORF">FRC98_12870</name>
</gene>
<evidence type="ECO:0000256" key="2">
    <source>
        <dbReference type="ARBA" id="ARBA00001946"/>
    </source>
</evidence>
<accession>A0A5C6XF21</accession>
<dbReference type="PANTHER" id="PTHR12318">
    <property type="entry name" value="TESTOSTERONE-REGULATED PROTEIN RP2"/>
    <property type="match status" value="1"/>
</dbReference>
<protein>
    <submittedName>
        <fullName evidence="8">NUDIX domain-containing protein</fullName>
    </submittedName>
</protein>
<dbReference type="InterPro" id="IPR000086">
    <property type="entry name" value="NUDIX_hydrolase_dom"/>
</dbReference>
<comment type="caution">
    <text evidence="8">The sequence shown here is derived from an EMBL/GenBank/DDBJ whole genome shotgun (WGS) entry which is preliminary data.</text>
</comment>
<keyword evidence="9" id="KW-1185">Reference proteome</keyword>
<dbReference type="CDD" id="cd18870">
    <property type="entry name" value="NUDIX_AcylCoAdiphos_Nudt19"/>
    <property type="match status" value="1"/>
</dbReference>
<evidence type="ECO:0000259" key="7">
    <source>
        <dbReference type="PROSITE" id="PS51462"/>
    </source>
</evidence>
<dbReference type="GO" id="GO:0046872">
    <property type="term" value="F:metal ion binding"/>
    <property type="evidence" value="ECO:0007669"/>
    <property type="project" value="UniProtKB-KW"/>
</dbReference>
<proteinExistence type="predicted"/>
<evidence type="ECO:0000313" key="9">
    <source>
        <dbReference type="Proteomes" id="UP000321412"/>
    </source>
</evidence>
<dbReference type="PROSITE" id="PS51462">
    <property type="entry name" value="NUDIX"/>
    <property type="match status" value="1"/>
</dbReference>
<evidence type="ECO:0000256" key="4">
    <source>
        <dbReference type="ARBA" id="ARBA00022801"/>
    </source>
</evidence>
<sequence length="315" mass="34993">MGEAVKVRDAATVMLVREGAQGLEVLLMRRHSGHAFMADRWVFPGGRVDGHDADEALKQALSPGFEPTEGLAEDENTARALYVAALREVFEETGMMLATLADTADNNTNLAAIFQAEPERWQRWRQKLDAGSVSMGVFLNALQEAAGRPVRLDAAGLHYYARWITPTFENRRYDTRFFVARAPAGQTVQVDARELVDSRWLRPAEAIKAYREGEILLAPPTLCVLEDLQRFEAPGDLARLFADIEKTSIDPVLPQLLEDAAGGGEAVLVLPGDAAYREERVDVEVARCPPGHTLRERSGVTRVVRRDGQWWTERG</sequence>
<evidence type="ECO:0000256" key="6">
    <source>
        <dbReference type="ARBA" id="ARBA00023211"/>
    </source>
</evidence>
<evidence type="ECO:0000313" key="8">
    <source>
        <dbReference type="EMBL" id="TXD36714.1"/>
    </source>
</evidence>
<reference evidence="8 9" key="1">
    <citation type="submission" date="2019-08" db="EMBL/GenBank/DDBJ databases">
        <title>Bradymonadales sp. TMQ4.</title>
        <authorList>
            <person name="Liang Q."/>
        </authorList>
    </citation>
    <scope>NUCLEOTIDE SEQUENCE [LARGE SCALE GENOMIC DNA]</scope>
    <source>
        <strain evidence="8 9">TMQ4</strain>
    </source>
</reference>
<keyword evidence="5" id="KW-0460">Magnesium</keyword>
<evidence type="ECO:0000256" key="3">
    <source>
        <dbReference type="ARBA" id="ARBA00022723"/>
    </source>
</evidence>
<comment type="cofactor">
    <cofactor evidence="2">
        <name>Mg(2+)</name>
        <dbReference type="ChEBI" id="CHEBI:18420"/>
    </cofactor>
</comment>
<dbReference type="Gene3D" id="3.90.79.10">
    <property type="entry name" value="Nucleoside Triphosphate Pyrophosphohydrolase"/>
    <property type="match status" value="1"/>
</dbReference>
<dbReference type="SUPFAM" id="SSF55811">
    <property type="entry name" value="Nudix"/>
    <property type="match status" value="1"/>
</dbReference>
<dbReference type="PANTHER" id="PTHR12318:SF0">
    <property type="entry name" value="ACYL-COENZYME A DIPHOSPHATASE NUDT19"/>
    <property type="match status" value="1"/>
</dbReference>
<name>A0A5C6XF21_9DELT</name>
<keyword evidence="6" id="KW-0464">Manganese</keyword>
<dbReference type="Proteomes" id="UP000321412">
    <property type="component" value="Unassembled WGS sequence"/>
</dbReference>
<comment type="cofactor">
    <cofactor evidence="1">
        <name>Mn(2+)</name>
        <dbReference type="ChEBI" id="CHEBI:29035"/>
    </cofactor>
</comment>
<dbReference type="OrthoDB" id="9788263at2"/>
<feature type="domain" description="Nudix hydrolase" evidence="7">
    <location>
        <begin position="6"/>
        <end position="223"/>
    </location>
</feature>
<dbReference type="InterPro" id="IPR039121">
    <property type="entry name" value="NUDT19"/>
</dbReference>
<evidence type="ECO:0000256" key="1">
    <source>
        <dbReference type="ARBA" id="ARBA00001936"/>
    </source>
</evidence>
<dbReference type="AlphaFoldDB" id="A0A5C6XF21"/>
<dbReference type="EMBL" id="VOSM01000005">
    <property type="protein sequence ID" value="TXD36714.1"/>
    <property type="molecule type" value="Genomic_DNA"/>
</dbReference>
<organism evidence="8 9">
    <name type="scientific">Lujinxingia vulgaris</name>
    <dbReference type="NCBI Taxonomy" id="2600176"/>
    <lineage>
        <taxon>Bacteria</taxon>
        <taxon>Deltaproteobacteria</taxon>
        <taxon>Bradymonadales</taxon>
        <taxon>Lujinxingiaceae</taxon>
        <taxon>Lujinxingia</taxon>
    </lineage>
</organism>
<dbReference type="InterPro" id="IPR015797">
    <property type="entry name" value="NUDIX_hydrolase-like_dom_sf"/>
</dbReference>
<keyword evidence="3" id="KW-0479">Metal-binding</keyword>
<evidence type="ECO:0000256" key="5">
    <source>
        <dbReference type="ARBA" id="ARBA00022842"/>
    </source>
</evidence>
<keyword evidence="4" id="KW-0378">Hydrolase</keyword>
<dbReference type="RefSeq" id="WP_146981842.1">
    <property type="nucleotide sequence ID" value="NZ_VOSM01000005.1"/>
</dbReference>
<dbReference type="GO" id="GO:0016818">
    <property type="term" value="F:hydrolase activity, acting on acid anhydrides, in phosphorus-containing anhydrides"/>
    <property type="evidence" value="ECO:0007669"/>
    <property type="project" value="InterPro"/>
</dbReference>